<proteinExistence type="predicted"/>
<feature type="domain" description="Alcohol dehydrogenase-like N-terminal" evidence="5">
    <location>
        <begin position="28"/>
        <end position="157"/>
    </location>
</feature>
<keyword evidence="4" id="KW-0560">Oxidoreductase</keyword>
<dbReference type="Gene3D" id="3.90.180.10">
    <property type="entry name" value="Medium-chain alcohol dehydrogenases, catalytic domain"/>
    <property type="match status" value="1"/>
</dbReference>
<dbReference type="SUPFAM" id="SSF51735">
    <property type="entry name" value="NAD(P)-binding Rossmann-fold domains"/>
    <property type="match status" value="1"/>
</dbReference>
<dbReference type="InterPro" id="IPR036291">
    <property type="entry name" value="NAD(P)-bd_dom_sf"/>
</dbReference>
<organism evidence="6 7">
    <name type="scientific">Coccomyxa viridis</name>
    <dbReference type="NCBI Taxonomy" id="1274662"/>
    <lineage>
        <taxon>Eukaryota</taxon>
        <taxon>Viridiplantae</taxon>
        <taxon>Chlorophyta</taxon>
        <taxon>core chlorophytes</taxon>
        <taxon>Trebouxiophyceae</taxon>
        <taxon>Trebouxiophyceae incertae sedis</taxon>
        <taxon>Coccomyxaceae</taxon>
        <taxon>Coccomyxa</taxon>
    </lineage>
</organism>
<dbReference type="PROSITE" id="PS00059">
    <property type="entry name" value="ADH_ZINC"/>
    <property type="match status" value="1"/>
</dbReference>
<evidence type="ECO:0000256" key="4">
    <source>
        <dbReference type="ARBA" id="ARBA00023002"/>
    </source>
</evidence>
<evidence type="ECO:0000256" key="1">
    <source>
        <dbReference type="ARBA" id="ARBA00001947"/>
    </source>
</evidence>
<evidence type="ECO:0000313" key="7">
    <source>
        <dbReference type="Proteomes" id="UP001497392"/>
    </source>
</evidence>
<dbReference type="InterPro" id="IPR013154">
    <property type="entry name" value="ADH-like_N"/>
</dbReference>
<name>A0ABP1GBM2_9CHLO</name>
<evidence type="ECO:0000313" key="6">
    <source>
        <dbReference type="EMBL" id="CAL5229596.1"/>
    </source>
</evidence>
<dbReference type="PANTHER" id="PTHR42813:SF1">
    <property type="entry name" value="DEHYDROGENASE, PUTATIVE (AFU_ORTHOLOGUE AFUA_5G03930)-RELATED"/>
    <property type="match status" value="1"/>
</dbReference>
<sequence>MTRAAEVPKEGHGTHLATSWQGTKKIQEDVILKVTSTAICGSDLHLYLNAMPGMKAGDILGHEFMGIVHEVGPKVKNFKKGDRVISSFEMGCGHCFYCQHQLFSGCATTNPSEIQANLYGQQTAGMHGYSHLTGGYPGGQAQYARVPIADLNCLKVPEGMSDKKVVLLSDVLPTAWHATELGGVSKGDRVAIWGAGPVGTLAAHCAFFKGASRVVLIDREADRLQFAKDRIPKLETLNFANKKACCSAILSPCHLCCSD</sequence>
<dbReference type="InterPro" id="IPR011032">
    <property type="entry name" value="GroES-like_sf"/>
</dbReference>
<dbReference type="Proteomes" id="UP001497392">
    <property type="component" value="Unassembled WGS sequence"/>
</dbReference>
<keyword evidence="3" id="KW-0862">Zinc</keyword>
<keyword evidence="7" id="KW-1185">Reference proteome</keyword>
<accession>A0ABP1GBM2</accession>
<dbReference type="Pfam" id="PF08240">
    <property type="entry name" value="ADH_N"/>
    <property type="match status" value="1"/>
</dbReference>
<evidence type="ECO:0000256" key="2">
    <source>
        <dbReference type="ARBA" id="ARBA00022723"/>
    </source>
</evidence>
<dbReference type="InterPro" id="IPR002328">
    <property type="entry name" value="ADH_Zn_CS"/>
</dbReference>
<evidence type="ECO:0000259" key="5">
    <source>
        <dbReference type="Pfam" id="PF08240"/>
    </source>
</evidence>
<dbReference type="EMBL" id="CAXHTA020000021">
    <property type="protein sequence ID" value="CAL5229596.1"/>
    <property type="molecule type" value="Genomic_DNA"/>
</dbReference>
<keyword evidence="2" id="KW-0479">Metal-binding</keyword>
<comment type="cofactor">
    <cofactor evidence="1">
        <name>Zn(2+)</name>
        <dbReference type="ChEBI" id="CHEBI:29105"/>
    </cofactor>
</comment>
<protein>
    <submittedName>
        <fullName evidence="6">G12954 protein</fullName>
    </submittedName>
</protein>
<evidence type="ECO:0000256" key="3">
    <source>
        <dbReference type="ARBA" id="ARBA00022833"/>
    </source>
</evidence>
<gene>
    <name evidence="6" type="primary">g12954</name>
    <name evidence="6" type="ORF">VP750_LOCUS11502</name>
</gene>
<dbReference type="Gene3D" id="3.40.50.720">
    <property type="entry name" value="NAD(P)-binding Rossmann-like Domain"/>
    <property type="match status" value="1"/>
</dbReference>
<comment type="caution">
    <text evidence="6">The sequence shown here is derived from an EMBL/GenBank/DDBJ whole genome shotgun (WGS) entry which is preliminary data.</text>
</comment>
<dbReference type="SUPFAM" id="SSF50129">
    <property type="entry name" value="GroES-like"/>
    <property type="match status" value="1"/>
</dbReference>
<dbReference type="PANTHER" id="PTHR42813">
    <property type="entry name" value="ZINC-TYPE ALCOHOL DEHYDROGENASE-LIKE"/>
    <property type="match status" value="1"/>
</dbReference>
<reference evidence="6 7" key="1">
    <citation type="submission" date="2024-06" db="EMBL/GenBank/DDBJ databases">
        <authorList>
            <person name="Kraege A."/>
            <person name="Thomma B."/>
        </authorList>
    </citation>
    <scope>NUCLEOTIDE SEQUENCE [LARGE SCALE GENOMIC DNA]</scope>
</reference>